<dbReference type="SUPFAM" id="SSF48264">
    <property type="entry name" value="Cytochrome P450"/>
    <property type="match status" value="1"/>
</dbReference>
<gene>
    <name evidence="8" type="ORF">FB563_3371</name>
</gene>
<dbReference type="CDD" id="cd11030">
    <property type="entry name" value="CYP105-like"/>
    <property type="match status" value="1"/>
</dbReference>
<dbReference type="PRINTS" id="PR00385">
    <property type="entry name" value="P450"/>
</dbReference>
<dbReference type="FunFam" id="1.10.630.10:FF:000018">
    <property type="entry name" value="Cytochrome P450 monooxygenase"/>
    <property type="match status" value="1"/>
</dbReference>
<dbReference type="PANTHER" id="PTHR46696:SF1">
    <property type="entry name" value="CYTOCHROME P450 YJIB-RELATED"/>
    <property type="match status" value="1"/>
</dbReference>
<dbReference type="EMBL" id="VFNX01000001">
    <property type="protein sequence ID" value="TQK98349.1"/>
    <property type="molecule type" value="Genomic_DNA"/>
</dbReference>
<comment type="similarity">
    <text evidence="1 7">Belongs to the cytochrome P450 family.</text>
</comment>
<keyword evidence="4 7" id="KW-0560">Oxidoreductase</keyword>
<evidence type="ECO:0000313" key="9">
    <source>
        <dbReference type="Proteomes" id="UP000318103"/>
    </source>
</evidence>
<evidence type="ECO:0000256" key="7">
    <source>
        <dbReference type="RuleBase" id="RU000461"/>
    </source>
</evidence>
<dbReference type="Pfam" id="PF00067">
    <property type="entry name" value="p450"/>
    <property type="match status" value="1"/>
</dbReference>
<sequence>MSGPPVDIDRGNFMSDTDEEILDFPMPRTCPMAPPPAYTELRGGPPRKVRLPDGTHAWILTRHADVRAAMGDPRMSMDEANPDMPHRLLVPRIPRLFSFIRMDEPEHGRLRRMVTSEFTARSVKEMRPRIQEIVDRLIDDMERLPRPVDLVTEFAIPLPCLVIARIFGVPDEDIGLLKEQTTIGLSQDVTPEQAIAAQIGMSEYLDRLARRKAAEGGGDDLIGRLCSEYLATGALSHEDLVGMVRLVLVAGHETSANQLGLSILSLLQNPDQLAEIKADPSLIRGAVEEMLRFWAISQDNIVRVAAADMELGGVHIAKGDGVVLAIPAANHDEDVFPDAARFDIHRQEAHQHLTFGHGAHYCLGATLATAELELALTTLFERLPGLRLAVPEEELSFRDTSLVYGLNKLPVTW</sequence>
<dbReference type="GO" id="GO:0004497">
    <property type="term" value="F:monooxygenase activity"/>
    <property type="evidence" value="ECO:0007669"/>
    <property type="project" value="UniProtKB-KW"/>
</dbReference>
<keyword evidence="9" id="KW-1185">Reference proteome</keyword>
<dbReference type="PANTHER" id="PTHR46696">
    <property type="entry name" value="P450, PUTATIVE (EUROFUNG)-RELATED"/>
    <property type="match status" value="1"/>
</dbReference>
<keyword evidence="2 7" id="KW-0349">Heme</keyword>
<proteinExistence type="inferred from homology"/>
<keyword evidence="3 7" id="KW-0479">Metal-binding</keyword>
<dbReference type="InterPro" id="IPR036396">
    <property type="entry name" value="Cyt_P450_sf"/>
</dbReference>
<dbReference type="GO" id="GO:0016705">
    <property type="term" value="F:oxidoreductase activity, acting on paired donors, with incorporation or reduction of molecular oxygen"/>
    <property type="evidence" value="ECO:0007669"/>
    <property type="project" value="InterPro"/>
</dbReference>
<evidence type="ECO:0000256" key="6">
    <source>
        <dbReference type="ARBA" id="ARBA00023033"/>
    </source>
</evidence>
<dbReference type="InterPro" id="IPR002397">
    <property type="entry name" value="Cyt_P450_B"/>
</dbReference>
<protein>
    <submittedName>
        <fullName evidence="8">Cytochrome P450</fullName>
    </submittedName>
</protein>
<dbReference type="PROSITE" id="PS00086">
    <property type="entry name" value="CYTOCHROME_P450"/>
    <property type="match status" value="1"/>
</dbReference>
<dbReference type="GO" id="GO:0020037">
    <property type="term" value="F:heme binding"/>
    <property type="evidence" value="ECO:0007669"/>
    <property type="project" value="InterPro"/>
</dbReference>
<accession>A0A542UH01</accession>
<name>A0A542UH01_9ACTN</name>
<dbReference type="Proteomes" id="UP000318103">
    <property type="component" value="Unassembled WGS sequence"/>
</dbReference>
<keyword evidence="6 7" id="KW-0503">Monooxygenase</keyword>
<evidence type="ECO:0000256" key="2">
    <source>
        <dbReference type="ARBA" id="ARBA00022617"/>
    </source>
</evidence>
<dbReference type="AlphaFoldDB" id="A0A542UH01"/>
<comment type="caution">
    <text evidence="8">The sequence shown here is derived from an EMBL/GenBank/DDBJ whole genome shotgun (WGS) entry which is preliminary data.</text>
</comment>
<dbReference type="InterPro" id="IPR017972">
    <property type="entry name" value="Cyt_P450_CS"/>
</dbReference>
<evidence type="ECO:0000313" key="8">
    <source>
        <dbReference type="EMBL" id="TQK98349.1"/>
    </source>
</evidence>
<dbReference type="GO" id="GO:0005506">
    <property type="term" value="F:iron ion binding"/>
    <property type="evidence" value="ECO:0007669"/>
    <property type="project" value="InterPro"/>
</dbReference>
<dbReference type="PRINTS" id="PR00359">
    <property type="entry name" value="BP450"/>
</dbReference>
<dbReference type="Gene3D" id="1.10.630.10">
    <property type="entry name" value="Cytochrome P450"/>
    <property type="match status" value="1"/>
</dbReference>
<reference evidence="8 9" key="1">
    <citation type="submission" date="2019-06" db="EMBL/GenBank/DDBJ databases">
        <title>Sequencing the genomes of 1000 actinobacteria strains.</title>
        <authorList>
            <person name="Klenk H.-P."/>
        </authorList>
    </citation>
    <scope>NUCLEOTIDE SEQUENCE [LARGE SCALE GENOMIC DNA]</scope>
    <source>
        <strain evidence="8 9">DSM 41929</strain>
    </source>
</reference>
<evidence type="ECO:0000256" key="4">
    <source>
        <dbReference type="ARBA" id="ARBA00023002"/>
    </source>
</evidence>
<evidence type="ECO:0000256" key="1">
    <source>
        <dbReference type="ARBA" id="ARBA00010617"/>
    </source>
</evidence>
<evidence type="ECO:0000256" key="5">
    <source>
        <dbReference type="ARBA" id="ARBA00023004"/>
    </source>
</evidence>
<organism evidence="8 9">
    <name type="scientific">Streptomyces puniciscabiei</name>
    <dbReference type="NCBI Taxonomy" id="164348"/>
    <lineage>
        <taxon>Bacteria</taxon>
        <taxon>Bacillati</taxon>
        <taxon>Actinomycetota</taxon>
        <taxon>Actinomycetes</taxon>
        <taxon>Kitasatosporales</taxon>
        <taxon>Streptomycetaceae</taxon>
        <taxon>Streptomyces</taxon>
    </lineage>
</organism>
<dbReference type="InterPro" id="IPR001128">
    <property type="entry name" value="Cyt_P450"/>
</dbReference>
<keyword evidence="5 7" id="KW-0408">Iron</keyword>
<evidence type="ECO:0000256" key="3">
    <source>
        <dbReference type="ARBA" id="ARBA00022723"/>
    </source>
</evidence>